<dbReference type="OrthoDB" id="9182156at2"/>
<gene>
    <name evidence="1" type="ORF">SAMEA3906486_04360</name>
</gene>
<protein>
    <submittedName>
        <fullName evidence="1">Predicted transcriptional regulator</fullName>
    </submittedName>
</protein>
<dbReference type="InterPro" id="IPR010260">
    <property type="entry name" value="AlpA"/>
</dbReference>
<proteinExistence type="predicted"/>
<reference evidence="1 2" key="1">
    <citation type="submission" date="2016-04" db="EMBL/GenBank/DDBJ databases">
        <authorList>
            <consortium name="Pathogen Informatics"/>
        </authorList>
    </citation>
    <scope>NUCLEOTIDE SEQUENCE [LARGE SCALE GENOMIC DNA]</scope>
    <source>
        <strain evidence="1 2">H050680373</strain>
    </source>
</reference>
<dbReference type="EMBL" id="FKIF01000008">
    <property type="protein sequence ID" value="SAI72933.1"/>
    <property type="molecule type" value="Genomic_DNA"/>
</dbReference>
<accession>A0A157SS19</accession>
<evidence type="ECO:0000313" key="2">
    <source>
        <dbReference type="Proteomes" id="UP000076848"/>
    </source>
</evidence>
<dbReference type="PANTHER" id="PTHR36154:SF1">
    <property type="entry name" value="DNA-BINDING TRANSCRIPTIONAL ACTIVATOR ALPA"/>
    <property type="match status" value="1"/>
</dbReference>
<dbReference type="InterPro" id="IPR052931">
    <property type="entry name" value="Prophage_regulatory_activator"/>
</dbReference>
<dbReference type="RefSeq" id="WP_066131748.1">
    <property type="nucleotide sequence ID" value="NZ_FKIF01000008.1"/>
</dbReference>
<dbReference type="Gene3D" id="1.10.238.160">
    <property type="match status" value="1"/>
</dbReference>
<name>A0A157SS19_9BORD</name>
<dbReference type="Proteomes" id="UP000076848">
    <property type="component" value="Unassembled WGS sequence"/>
</dbReference>
<organism evidence="1 2">
    <name type="scientific">Bordetella ansorpii</name>
    <dbReference type="NCBI Taxonomy" id="288768"/>
    <lineage>
        <taxon>Bacteria</taxon>
        <taxon>Pseudomonadati</taxon>
        <taxon>Pseudomonadota</taxon>
        <taxon>Betaproteobacteria</taxon>
        <taxon>Burkholderiales</taxon>
        <taxon>Alcaligenaceae</taxon>
        <taxon>Bordetella</taxon>
    </lineage>
</organism>
<evidence type="ECO:0000313" key="1">
    <source>
        <dbReference type="EMBL" id="SAI72933.1"/>
    </source>
</evidence>
<dbReference type="STRING" id="288768.SAMEA3906486_04360"/>
<keyword evidence="2" id="KW-1185">Reference proteome</keyword>
<dbReference type="AlphaFoldDB" id="A0A157SS19"/>
<dbReference type="PANTHER" id="PTHR36154">
    <property type="entry name" value="DNA-BINDING TRANSCRIPTIONAL ACTIVATOR ALPA"/>
    <property type="match status" value="1"/>
</dbReference>
<dbReference type="Pfam" id="PF05930">
    <property type="entry name" value="Phage_AlpA"/>
    <property type="match status" value="1"/>
</dbReference>
<sequence>MQIEMKGQVLLHCPEVQALTGLSRSSLYERLNPRSPYHDSSFPQPVRVGQSSVRWIPSEVESWVLSRPRALGKRKSGAKLGQAKE</sequence>